<name>A0A5C1QNX4_9SPIO</name>
<evidence type="ECO:0000256" key="1">
    <source>
        <dbReference type="ARBA" id="ARBA00004127"/>
    </source>
</evidence>
<evidence type="ECO:0000259" key="7">
    <source>
        <dbReference type="PROSITE" id="PS50850"/>
    </source>
</evidence>
<gene>
    <name evidence="8" type="ORF">EXM22_15755</name>
</gene>
<evidence type="ECO:0000256" key="4">
    <source>
        <dbReference type="ARBA" id="ARBA00022989"/>
    </source>
</evidence>
<sequence length="421" mass="46321">MFNLTKSERSWVLYDWANSAYSITITTAIFPLFFGQIAREGGLSDTTSTAFLGYGNSFYALLIAIMAPLLGTMADYKGRRKKYFTVFMVVGTATTALMVFIQPGAWIPAIVLYMLTAIGFSGANIFYDSCLVDVTEPERMDKVSTTGFGWGYIGSTIPFVASLVIIFMMAGGDMSVLNMTAVRIAFIITALWWFGFSIPFLKNVKQRYGIEPSPQPVKDAFGRLYKTFQNIQSYKHVFLFLLAYFFYIDGVGTIIKMATDYGSKMGISSTILLLDLMGLQIVAFPFAILFGILAKKTSTRFMLFVGIGIYTLITILATFLPLMGPDMLIPMFILISFLVATSQGGIQGLSRSYFGAIIPPDQAGEFFGFFDIFGKFAAIMGPFILGFATQLTGSYSIGLGCIVILFALGAFFLVLCGRVEK</sequence>
<feature type="transmembrane region" description="Helical" evidence="6">
    <location>
        <begin position="181"/>
        <end position="201"/>
    </location>
</feature>
<feature type="transmembrane region" description="Helical" evidence="6">
    <location>
        <begin position="54"/>
        <end position="71"/>
    </location>
</feature>
<dbReference type="InterPro" id="IPR036259">
    <property type="entry name" value="MFS_trans_sf"/>
</dbReference>
<accession>A0A5C1QNX4</accession>
<evidence type="ECO:0000256" key="6">
    <source>
        <dbReference type="SAM" id="Phobius"/>
    </source>
</evidence>
<dbReference type="Proteomes" id="UP000324209">
    <property type="component" value="Chromosome"/>
</dbReference>
<protein>
    <submittedName>
        <fullName evidence="8">MFS transporter</fullName>
    </submittedName>
</protein>
<dbReference type="InterPro" id="IPR024671">
    <property type="entry name" value="Atg22-like"/>
</dbReference>
<evidence type="ECO:0000313" key="8">
    <source>
        <dbReference type="EMBL" id="QEN09361.1"/>
    </source>
</evidence>
<dbReference type="OrthoDB" id="9768783at2"/>
<evidence type="ECO:0000256" key="3">
    <source>
        <dbReference type="ARBA" id="ARBA00022692"/>
    </source>
</evidence>
<dbReference type="AlphaFoldDB" id="A0A5C1QNX4"/>
<feature type="transmembrane region" description="Helical" evidence="6">
    <location>
        <begin position="366"/>
        <end position="388"/>
    </location>
</feature>
<dbReference type="SUPFAM" id="SSF103473">
    <property type="entry name" value="MFS general substrate transporter"/>
    <property type="match status" value="1"/>
</dbReference>
<feature type="transmembrane region" description="Helical" evidence="6">
    <location>
        <begin position="271"/>
        <end position="294"/>
    </location>
</feature>
<evidence type="ECO:0000256" key="2">
    <source>
        <dbReference type="ARBA" id="ARBA00022448"/>
    </source>
</evidence>
<dbReference type="Pfam" id="PF11700">
    <property type="entry name" value="ATG22"/>
    <property type="match status" value="2"/>
</dbReference>
<dbReference type="GO" id="GO:0022857">
    <property type="term" value="F:transmembrane transporter activity"/>
    <property type="evidence" value="ECO:0007669"/>
    <property type="project" value="InterPro"/>
</dbReference>
<feature type="transmembrane region" description="Helical" evidence="6">
    <location>
        <begin position="328"/>
        <end position="346"/>
    </location>
</feature>
<feature type="transmembrane region" description="Helical" evidence="6">
    <location>
        <begin position="107"/>
        <end position="127"/>
    </location>
</feature>
<feature type="transmembrane region" description="Helical" evidence="6">
    <location>
        <begin position="12"/>
        <end position="34"/>
    </location>
</feature>
<keyword evidence="5 6" id="KW-0472">Membrane</keyword>
<dbReference type="PROSITE" id="PS50850">
    <property type="entry name" value="MFS"/>
    <property type="match status" value="1"/>
</dbReference>
<keyword evidence="4 6" id="KW-1133">Transmembrane helix</keyword>
<evidence type="ECO:0000256" key="5">
    <source>
        <dbReference type="ARBA" id="ARBA00023136"/>
    </source>
</evidence>
<dbReference type="KEGG" id="ock:EXM22_15755"/>
<organism evidence="8 9">
    <name type="scientific">Oceanispirochaeta crateris</name>
    <dbReference type="NCBI Taxonomy" id="2518645"/>
    <lineage>
        <taxon>Bacteria</taxon>
        <taxon>Pseudomonadati</taxon>
        <taxon>Spirochaetota</taxon>
        <taxon>Spirochaetia</taxon>
        <taxon>Spirochaetales</taxon>
        <taxon>Spirochaetaceae</taxon>
        <taxon>Oceanispirochaeta</taxon>
    </lineage>
</organism>
<keyword evidence="2" id="KW-0813">Transport</keyword>
<feature type="transmembrane region" description="Helical" evidence="6">
    <location>
        <begin position="83"/>
        <end position="101"/>
    </location>
</feature>
<dbReference type="RefSeq" id="WP_149487436.1">
    <property type="nucleotide sequence ID" value="NZ_CP036150.1"/>
</dbReference>
<dbReference type="Gene3D" id="1.20.1250.20">
    <property type="entry name" value="MFS general substrate transporter like domains"/>
    <property type="match status" value="2"/>
</dbReference>
<proteinExistence type="predicted"/>
<keyword evidence="9" id="KW-1185">Reference proteome</keyword>
<reference evidence="8 9" key="1">
    <citation type="submission" date="2019-02" db="EMBL/GenBank/DDBJ databases">
        <title>Complete Genome Sequence and Methylome Analysis of free living Spirochaetas.</title>
        <authorList>
            <person name="Fomenkov A."/>
            <person name="Dubinina G."/>
            <person name="Leshcheva N."/>
            <person name="Mikheeva N."/>
            <person name="Grabovich M."/>
            <person name="Vincze T."/>
            <person name="Roberts R.J."/>
        </authorList>
    </citation>
    <scope>NUCLEOTIDE SEQUENCE [LARGE SCALE GENOMIC DNA]</scope>
    <source>
        <strain evidence="8 9">K2</strain>
    </source>
</reference>
<comment type="subcellular location">
    <subcellularLocation>
        <location evidence="1">Endomembrane system</location>
        <topology evidence="1">Multi-pass membrane protein</topology>
    </subcellularLocation>
</comment>
<feature type="transmembrane region" description="Helical" evidence="6">
    <location>
        <begin position="148"/>
        <end position="169"/>
    </location>
</feature>
<feature type="transmembrane region" description="Helical" evidence="6">
    <location>
        <begin position="237"/>
        <end position="259"/>
    </location>
</feature>
<dbReference type="PANTHER" id="PTHR23519">
    <property type="entry name" value="AUTOPHAGY-RELATED PROTEIN 22"/>
    <property type="match status" value="1"/>
</dbReference>
<dbReference type="InterPro" id="IPR050495">
    <property type="entry name" value="ATG22/LtaA_families"/>
</dbReference>
<evidence type="ECO:0000313" key="9">
    <source>
        <dbReference type="Proteomes" id="UP000324209"/>
    </source>
</evidence>
<dbReference type="GO" id="GO:0012505">
    <property type="term" value="C:endomembrane system"/>
    <property type="evidence" value="ECO:0007669"/>
    <property type="project" value="UniProtKB-SubCell"/>
</dbReference>
<dbReference type="InterPro" id="IPR020846">
    <property type="entry name" value="MFS_dom"/>
</dbReference>
<feature type="transmembrane region" description="Helical" evidence="6">
    <location>
        <begin position="394"/>
        <end position="416"/>
    </location>
</feature>
<feature type="domain" description="Major facilitator superfamily (MFS) profile" evidence="7">
    <location>
        <begin position="12"/>
        <end position="421"/>
    </location>
</feature>
<keyword evidence="3 6" id="KW-0812">Transmembrane</keyword>
<feature type="transmembrane region" description="Helical" evidence="6">
    <location>
        <begin position="301"/>
        <end position="322"/>
    </location>
</feature>
<dbReference type="PANTHER" id="PTHR23519:SF1">
    <property type="entry name" value="AUTOPHAGY-RELATED PROTEIN 22"/>
    <property type="match status" value="1"/>
</dbReference>
<dbReference type="EMBL" id="CP036150">
    <property type="protein sequence ID" value="QEN09361.1"/>
    <property type="molecule type" value="Genomic_DNA"/>
</dbReference>